<evidence type="ECO:0000313" key="2">
    <source>
        <dbReference type="EMBL" id="MDI9241776.1"/>
    </source>
</evidence>
<organism evidence="2 3">
    <name type="scientific">Fusibacillus kribbianus</name>
    <dbReference type="NCBI Taxonomy" id="3044208"/>
    <lineage>
        <taxon>Bacteria</taxon>
        <taxon>Bacillati</taxon>
        <taxon>Bacillota</taxon>
        <taxon>Clostridia</taxon>
        <taxon>Lachnospirales</taxon>
        <taxon>Lachnospiraceae</taxon>
        <taxon>Fusibacillus</taxon>
    </lineage>
</organism>
<name>A0AAP4BBX1_9FIRM</name>
<keyword evidence="3" id="KW-1185">Reference proteome</keyword>
<dbReference type="EMBL" id="JASGBQ010000004">
    <property type="protein sequence ID" value="MDI9241776.1"/>
    <property type="molecule type" value="Genomic_DNA"/>
</dbReference>
<gene>
    <name evidence="2" type="ORF">QJ036_04680</name>
</gene>
<dbReference type="InterPro" id="IPR012437">
    <property type="entry name" value="DUF1638"/>
</dbReference>
<dbReference type="Proteomes" id="UP001300383">
    <property type="component" value="Unassembled WGS sequence"/>
</dbReference>
<protein>
    <submittedName>
        <fullName evidence="2">DUF1638 domain-containing protein</fullName>
    </submittedName>
</protein>
<sequence length="218" mass="24392">MNTLVIGCRTMENELTAAMKKCRSTYDTVWIEARLHNIKKKLNTTLQDIIDTAKGYDRLLFATGFCGNSISGLKAGQAALVFPRVDDCTSLLFGSCQKKLTWINSYFLTEGWLTGEANIWNEYLHAVQKYGEKRALRIFHTMFAHYTQVALLDTGCYDLSKSMEKAKTIADAFALDCRILPATTAYLEALLAGPWDPERFLIIPPGGVITDALLAKTY</sequence>
<dbReference type="AlphaFoldDB" id="A0AAP4BBX1"/>
<comment type="caution">
    <text evidence="2">The sequence shown here is derived from an EMBL/GenBank/DDBJ whole genome shotgun (WGS) entry which is preliminary data.</text>
</comment>
<reference evidence="2 3" key="1">
    <citation type="submission" date="2023-05" db="EMBL/GenBank/DDBJ databases">
        <title>[ruminococcus] sp. nov., isolated from a pig farm feces dump.</title>
        <authorList>
            <person name="Chang Y.-H."/>
        </authorList>
    </citation>
    <scope>NUCLEOTIDE SEQUENCE [LARGE SCALE GENOMIC DNA]</scope>
    <source>
        <strain evidence="2 3">YH-rum2234</strain>
    </source>
</reference>
<dbReference type="RefSeq" id="WP_283230284.1">
    <property type="nucleotide sequence ID" value="NZ_JASGBQ010000004.1"/>
</dbReference>
<accession>A0AAP4BBX1</accession>
<evidence type="ECO:0000313" key="3">
    <source>
        <dbReference type="Proteomes" id="UP001300383"/>
    </source>
</evidence>
<feature type="domain" description="DUF1638" evidence="1">
    <location>
        <begin position="30"/>
        <end position="191"/>
    </location>
</feature>
<proteinExistence type="predicted"/>
<dbReference type="Pfam" id="PF07796">
    <property type="entry name" value="DUF1638"/>
    <property type="match status" value="1"/>
</dbReference>
<evidence type="ECO:0000259" key="1">
    <source>
        <dbReference type="Pfam" id="PF07796"/>
    </source>
</evidence>